<organism evidence="1">
    <name type="scientific">Bacillus velezensis</name>
    <dbReference type="NCBI Taxonomy" id="492670"/>
    <lineage>
        <taxon>Bacteria</taxon>
        <taxon>Bacillati</taxon>
        <taxon>Bacillota</taxon>
        <taxon>Bacilli</taxon>
        <taxon>Bacillales</taxon>
        <taxon>Bacillaceae</taxon>
        <taxon>Bacillus</taxon>
        <taxon>Bacillus amyloliquefaciens group</taxon>
    </lineage>
</organism>
<protein>
    <recommendedName>
        <fullName evidence="2">Fur-regulated basic protein FbpA</fullName>
    </recommendedName>
</protein>
<sequence>MTEKRKKLLDKLSNYHMVPGHGPDLSKMTDSQLEKQLEIYESLFRLAFSEKNEEEDEDI</sequence>
<comment type="caution">
    <text evidence="1">The sequence shown here is derived from an EMBL/GenBank/DDBJ whole genome shotgun (WGS) entry which is preliminary data.</text>
</comment>
<name>A0A6A8LMS7_BACVE</name>
<dbReference type="RefSeq" id="WP_154303261.1">
    <property type="nucleotide sequence ID" value="NZ_WKKV01000014.1"/>
</dbReference>
<evidence type="ECO:0000313" key="1">
    <source>
        <dbReference type="EMBL" id="MSE04017.1"/>
    </source>
</evidence>
<dbReference type="EMBL" id="WKKV01000014">
    <property type="protein sequence ID" value="MSE04017.1"/>
    <property type="molecule type" value="Genomic_DNA"/>
</dbReference>
<reference evidence="1" key="1">
    <citation type="submission" date="2019-11" db="EMBL/GenBank/DDBJ databases">
        <title>Draft Genome Sequence of Plant Growth-Promoting Rhizosphere-Associated Bacteria.</title>
        <authorList>
            <person name="Vasilyev I.Y."/>
            <person name="Radchenko V."/>
            <person name="Ilnitskaya E.V."/>
        </authorList>
    </citation>
    <scope>NUCLEOTIDE SEQUENCE</scope>
    <source>
        <strain evidence="1">VRA_517_n</strain>
    </source>
</reference>
<dbReference type="AlphaFoldDB" id="A0A6A8LMS7"/>
<evidence type="ECO:0008006" key="2">
    <source>
        <dbReference type="Google" id="ProtNLM"/>
    </source>
</evidence>
<proteinExistence type="predicted"/>
<gene>
    <name evidence="1" type="ORF">GKC39_18415</name>
</gene>
<accession>A0A6A8LMS7</accession>